<feature type="binding site" evidence="2">
    <location>
        <position position="235"/>
    </location>
    <ligand>
        <name>Zn(2+)</name>
        <dbReference type="ChEBI" id="CHEBI:29105"/>
        <note>catalytic</note>
    </ligand>
</feature>
<name>A0A226DXS7_FOLCA</name>
<keyword evidence="1" id="KW-0482">Metalloprotease</keyword>
<protein>
    <submittedName>
        <fullName evidence="4">Venom metalloproteinase antarease-like</fullName>
    </submittedName>
</protein>
<evidence type="ECO:0000259" key="3">
    <source>
        <dbReference type="PROSITE" id="PS50215"/>
    </source>
</evidence>
<gene>
    <name evidence="4" type="ORF">Fcan01_16767</name>
</gene>
<dbReference type="PANTHER" id="PTHR11905:SF159">
    <property type="entry name" value="ADAM METALLOPROTEASE"/>
    <property type="match status" value="1"/>
</dbReference>
<proteinExistence type="predicted"/>
<keyword evidence="1" id="KW-0645">Protease</keyword>
<evidence type="ECO:0000313" key="5">
    <source>
        <dbReference type="Proteomes" id="UP000198287"/>
    </source>
</evidence>
<comment type="caution">
    <text evidence="2">Lacks conserved residue(s) required for the propagation of feature annotation.</text>
</comment>
<dbReference type="AlphaFoldDB" id="A0A226DXS7"/>
<dbReference type="GO" id="GO:0046872">
    <property type="term" value="F:metal ion binding"/>
    <property type="evidence" value="ECO:0007669"/>
    <property type="project" value="UniProtKB-KW"/>
</dbReference>
<dbReference type="PANTHER" id="PTHR11905">
    <property type="entry name" value="ADAM A DISINTEGRIN AND METALLOPROTEASE DOMAIN"/>
    <property type="match status" value="1"/>
</dbReference>
<reference evidence="4 5" key="1">
    <citation type="submission" date="2015-12" db="EMBL/GenBank/DDBJ databases">
        <title>The genome of Folsomia candida.</title>
        <authorList>
            <person name="Faddeeva A."/>
            <person name="Derks M.F."/>
            <person name="Anvar Y."/>
            <person name="Smit S."/>
            <person name="Van Straalen N."/>
            <person name="Roelofs D."/>
        </authorList>
    </citation>
    <scope>NUCLEOTIDE SEQUENCE [LARGE SCALE GENOMIC DNA]</scope>
    <source>
        <strain evidence="4 5">VU population</strain>
        <tissue evidence="4">Whole body</tissue>
    </source>
</reference>
<keyword evidence="1" id="KW-0378">Hydrolase</keyword>
<dbReference type="OrthoDB" id="10035764at2759"/>
<feature type="active site" evidence="2">
    <location>
        <position position="226"/>
    </location>
</feature>
<accession>A0A226DXS7</accession>
<dbReference type="Pfam" id="PF13582">
    <property type="entry name" value="Reprolysin_3"/>
    <property type="match status" value="1"/>
</dbReference>
<keyword evidence="2" id="KW-0479">Metal-binding</keyword>
<organism evidence="4 5">
    <name type="scientific">Folsomia candida</name>
    <name type="common">Springtail</name>
    <dbReference type="NCBI Taxonomy" id="158441"/>
    <lineage>
        <taxon>Eukaryota</taxon>
        <taxon>Metazoa</taxon>
        <taxon>Ecdysozoa</taxon>
        <taxon>Arthropoda</taxon>
        <taxon>Hexapoda</taxon>
        <taxon>Collembola</taxon>
        <taxon>Entomobryomorpha</taxon>
        <taxon>Isotomoidea</taxon>
        <taxon>Isotomidae</taxon>
        <taxon>Proisotominae</taxon>
        <taxon>Folsomia</taxon>
    </lineage>
</organism>
<dbReference type="GO" id="GO:0004222">
    <property type="term" value="F:metalloendopeptidase activity"/>
    <property type="evidence" value="ECO:0007669"/>
    <property type="project" value="InterPro"/>
</dbReference>
<dbReference type="Gene3D" id="3.40.390.10">
    <property type="entry name" value="Collagenase (Catalytic Domain)"/>
    <property type="match status" value="1"/>
</dbReference>
<dbReference type="InterPro" id="IPR001590">
    <property type="entry name" value="Peptidase_M12B"/>
</dbReference>
<keyword evidence="5" id="KW-1185">Reference proteome</keyword>
<feature type="domain" description="Peptidase M12B" evidence="3">
    <location>
        <begin position="160"/>
        <end position="291"/>
    </location>
</feature>
<sequence>MTSKGFGKAYKSFKKSFPSVGLPLSKSCFNMKAFTIFISQLIVGISCVPTRTNLGIRTVISSNDGTIALNLKKPVEKIFHPNFRVLQSNIDKSGNVQFIDRTPMAAEIENIEGRMHVDRDSDTVVQLRNIDGETQLSLASQPFIENNKNPDGSYDHGKMISDFAQYMQTNSASLPPHDVGALMTNATFPGALGVAYVQGACSSRYKYSVNRDLNALFQGIPTLAHELGHLFGSPHDGDVTNGAGSCPSIDGYLMSGSGRRDENGFYFSQCSKTIMNSFFGTAASNCLYSNEAPSSWTPSPFLPGDRVEILDICRDFRADSTVSSTTTPDDLCKNVRCSYSAPCPPPNENRNCQWTATLNIPPPDGVRCGDGG</sequence>
<feature type="binding site" evidence="2">
    <location>
        <position position="229"/>
    </location>
    <ligand>
        <name>Zn(2+)</name>
        <dbReference type="ChEBI" id="CHEBI:29105"/>
        <note>catalytic</note>
    </ligand>
</feature>
<comment type="caution">
    <text evidence="4">The sequence shown here is derived from an EMBL/GenBank/DDBJ whole genome shotgun (WGS) entry which is preliminary data.</text>
</comment>
<dbReference type="SUPFAM" id="SSF55486">
    <property type="entry name" value="Metalloproteases ('zincins'), catalytic domain"/>
    <property type="match status" value="1"/>
</dbReference>
<feature type="binding site" evidence="2">
    <location>
        <position position="225"/>
    </location>
    <ligand>
        <name>Zn(2+)</name>
        <dbReference type="ChEBI" id="CHEBI:29105"/>
        <note>catalytic</note>
    </ligand>
</feature>
<dbReference type="GO" id="GO:0006509">
    <property type="term" value="P:membrane protein ectodomain proteolysis"/>
    <property type="evidence" value="ECO:0007669"/>
    <property type="project" value="TreeGrafter"/>
</dbReference>
<evidence type="ECO:0000313" key="4">
    <source>
        <dbReference type="EMBL" id="OXA49026.1"/>
    </source>
</evidence>
<dbReference type="EMBL" id="LNIX01000011">
    <property type="protein sequence ID" value="OXA49026.1"/>
    <property type="molecule type" value="Genomic_DNA"/>
</dbReference>
<feature type="non-terminal residue" evidence="4">
    <location>
        <position position="372"/>
    </location>
</feature>
<dbReference type="PROSITE" id="PS50215">
    <property type="entry name" value="ADAM_MEPRO"/>
    <property type="match status" value="1"/>
</dbReference>
<evidence type="ECO:0000256" key="2">
    <source>
        <dbReference type="PROSITE-ProRule" id="PRU00276"/>
    </source>
</evidence>
<dbReference type="InterPro" id="IPR024079">
    <property type="entry name" value="MetalloPept_cat_dom_sf"/>
</dbReference>
<keyword evidence="2" id="KW-0862">Zinc</keyword>
<dbReference type="Proteomes" id="UP000198287">
    <property type="component" value="Unassembled WGS sequence"/>
</dbReference>
<evidence type="ECO:0000256" key="1">
    <source>
        <dbReference type="ARBA" id="ARBA00023049"/>
    </source>
</evidence>